<dbReference type="Proteomes" id="UP000663852">
    <property type="component" value="Unassembled WGS sequence"/>
</dbReference>
<dbReference type="PANTHER" id="PTHR13593:SF113">
    <property type="entry name" value="SI:DKEY-266F7.9"/>
    <property type="match status" value="1"/>
</dbReference>
<reference evidence="2" key="1">
    <citation type="submission" date="2021-02" db="EMBL/GenBank/DDBJ databases">
        <authorList>
            <person name="Nowell W R."/>
        </authorList>
    </citation>
    <scope>NUCLEOTIDE SEQUENCE</scope>
</reference>
<dbReference type="GO" id="GO:0006629">
    <property type="term" value="P:lipid metabolic process"/>
    <property type="evidence" value="ECO:0007669"/>
    <property type="project" value="InterPro"/>
</dbReference>
<sequence length="391" mass="43518">MTLFIFLLPWIFVLSSVQSRNYSTWMADNALLLSSKTLGSICLAATHNSAAYNLSNKVINTEAHESSFATFYSNLNNIVNATGRSSDQLVRLFTDGIRAGSECITKSIYSQLTDGNRALDLRLSVFENDIYTAHVLQGPSLSDVLAQVWKFLYATNGEIVFMTLGHPYGFNRTYIDRLALLLDLFVTSGLAITPAAYPNDLLSYTYEQLVSKGRSRVIIVIDDTINPDFKSFFSTSLYSPPDGGSHKLYGSYTNTNNINTVIDHQTANYAHARKISAPAAMYMTLTPTYNDMISIIVSTVVADFHPLMRPLVLAGLRAILASENMSDIDLTCTSLSDIYLRQNMISRRTSILTTIQSTSLSLTKNSIFLIYTDFYENNRDIIDLAISYSLI</sequence>
<keyword evidence="1" id="KW-0732">Signal</keyword>
<name>A0A814S2Z9_ADIRI</name>
<dbReference type="PANTHER" id="PTHR13593">
    <property type="match status" value="1"/>
</dbReference>
<feature type="signal peptide" evidence="1">
    <location>
        <begin position="1"/>
        <end position="19"/>
    </location>
</feature>
<dbReference type="InterPro" id="IPR051057">
    <property type="entry name" value="PI-PLC_domain"/>
</dbReference>
<organism evidence="2 3">
    <name type="scientific">Adineta ricciae</name>
    <name type="common">Rotifer</name>
    <dbReference type="NCBI Taxonomy" id="249248"/>
    <lineage>
        <taxon>Eukaryota</taxon>
        <taxon>Metazoa</taxon>
        <taxon>Spiralia</taxon>
        <taxon>Gnathifera</taxon>
        <taxon>Rotifera</taxon>
        <taxon>Eurotatoria</taxon>
        <taxon>Bdelloidea</taxon>
        <taxon>Adinetida</taxon>
        <taxon>Adinetidae</taxon>
        <taxon>Adineta</taxon>
    </lineage>
</organism>
<evidence type="ECO:0000313" key="3">
    <source>
        <dbReference type="Proteomes" id="UP000663852"/>
    </source>
</evidence>
<protein>
    <submittedName>
        <fullName evidence="2">Uncharacterized protein</fullName>
    </submittedName>
</protein>
<accession>A0A814S2Z9</accession>
<dbReference type="Gene3D" id="3.20.20.190">
    <property type="entry name" value="Phosphatidylinositol (PI) phosphodiesterase"/>
    <property type="match status" value="1"/>
</dbReference>
<comment type="caution">
    <text evidence="2">The sequence shown here is derived from an EMBL/GenBank/DDBJ whole genome shotgun (WGS) entry which is preliminary data.</text>
</comment>
<dbReference type="InterPro" id="IPR017946">
    <property type="entry name" value="PLC-like_Pdiesterase_TIM-brl"/>
</dbReference>
<evidence type="ECO:0000256" key="1">
    <source>
        <dbReference type="SAM" id="SignalP"/>
    </source>
</evidence>
<feature type="chain" id="PRO_5032568345" evidence="1">
    <location>
        <begin position="20"/>
        <end position="391"/>
    </location>
</feature>
<dbReference type="GO" id="GO:0008081">
    <property type="term" value="F:phosphoric diester hydrolase activity"/>
    <property type="evidence" value="ECO:0007669"/>
    <property type="project" value="InterPro"/>
</dbReference>
<dbReference type="OrthoDB" id="1046782at2759"/>
<gene>
    <name evidence="2" type="ORF">EDS130_LOCUS22115</name>
</gene>
<dbReference type="EMBL" id="CAJNOJ010000114">
    <property type="protein sequence ID" value="CAF1141453.1"/>
    <property type="molecule type" value="Genomic_DNA"/>
</dbReference>
<dbReference type="SUPFAM" id="SSF51695">
    <property type="entry name" value="PLC-like phosphodiesterases"/>
    <property type="match status" value="1"/>
</dbReference>
<dbReference type="AlphaFoldDB" id="A0A814S2Z9"/>
<evidence type="ECO:0000313" key="2">
    <source>
        <dbReference type="EMBL" id="CAF1141453.1"/>
    </source>
</evidence>
<proteinExistence type="predicted"/>